<dbReference type="RefSeq" id="WP_145682025.1">
    <property type="nucleotide sequence ID" value="NZ_VITH01000003.1"/>
</dbReference>
<proteinExistence type="predicted"/>
<dbReference type="InterPro" id="IPR025669">
    <property type="entry name" value="AAA_dom"/>
</dbReference>
<dbReference type="Proteomes" id="UP000318529">
    <property type="component" value="Unassembled WGS sequence"/>
</dbReference>
<dbReference type="PANTHER" id="PTHR13696">
    <property type="entry name" value="P-LOOP CONTAINING NUCLEOSIDE TRIPHOSPHATE HYDROLASE"/>
    <property type="match status" value="1"/>
</dbReference>
<dbReference type="Pfam" id="PF13614">
    <property type="entry name" value="AAA_31"/>
    <property type="match status" value="1"/>
</dbReference>
<name>A0A560CLJ3_AZOBR</name>
<feature type="domain" description="AAA" evidence="1">
    <location>
        <begin position="5"/>
        <end position="209"/>
    </location>
</feature>
<comment type="caution">
    <text evidence="2">The sequence shown here is derived from an EMBL/GenBank/DDBJ whole genome shotgun (WGS) entry which is preliminary data.</text>
</comment>
<dbReference type="CDD" id="cd02042">
    <property type="entry name" value="ParAB_family"/>
    <property type="match status" value="1"/>
</dbReference>
<accession>A0A560CLJ3</accession>
<dbReference type="PANTHER" id="PTHR13696:SF99">
    <property type="entry name" value="COBYRINIC ACID AC-DIAMIDE SYNTHASE"/>
    <property type="match status" value="1"/>
</dbReference>
<evidence type="ECO:0000259" key="1">
    <source>
        <dbReference type="Pfam" id="PF13614"/>
    </source>
</evidence>
<evidence type="ECO:0000313" key="2">
    <source>
        <dbReference type="EMBL" id="TWA85742.1"/>
    </source>
</evidence>
<dbReference type="InterPro" id="IPR027417">
    <property type="entry name" value="P-loop_NTPase"/>
</dbReference>
<dbReference type="Gene3D" id="3.40.50.300">
    <property type="entry name" value="P-loop containing nucleotide triphosphate hydrolases"/>
    <property type="match status" value="1"/>
</dbReference>
<dbReference type="SUPFAM" id="SSF52540">
    <property type="entry name" value="P-loop containing nucleoside triphosphate hydrolases"/>
    <property type="match status" value="1"/>
</dbReference>
<reference evidence="2 3" key="1">
    <citation type="submission" date="2019-06" db="EMBL/GenBank/DDBJ databases">
        <title>Genomic Encyclopedia of Type Strains, Phase IV (KMG-V): Genome sequencing to study the core and pangenomes of soil and plant-associated prokaryotes.</title>
        <authorList>
            <person name="Whitman W."/>
        </authorList>
    </citation>
    <scope>NUCLEOTIDE SEQUENCE [LARGE SCALE GENOMIC DNA]</scope>
    <source>
        <strain evidence="2 3">BR 11650</strain>
    </source>
</reference>
<evidence type="ECO:0000313" key="3">
    <source>
        <dbReference type="Proteomes" id="UP000318529"/>
    </source>
</evidence>
<sequence length="344" mass="38561">MTSYAFWNNKGGVGKSFLAFIASTEYAHLHQDSDVYVIDLCPQGNLSETLLGGFDPDAKALLELTTAKPRQTVAGYLEERLNSPFKMIDNIDQYISHPKKYNSKIPENLWLVCGDNLLEILAEAIRQTSQLSVPFDAWGKVIGWVNDLRQSLKKRSGDREAIFIIDCNPSFAVYTQLGLAAADNVVVPFTADDSSRRGIENVIALLYGVGDKHTETYAKISFAKKAIDEGISQPKLHTFVSNRVTLYDGQPSKAFRVVNERVKETVDRIHKRHRHFYAVPKETPSSSFVQIPDYHGACVYCAATGTPIFHLTPGPKSFDGERVQLNKEPLDNYKTALRNFVERL</sequence>
<dbReference type="AlphaFoldDB" id="A0A560CLJ3"/>
<dbReference type="EMBL" id="VITH01000003">
    <property type="protein sequence ID" value="TWA85742.1"/>
    <property type="molecule type" value="Genomic_DNA"/>
</dbReference>
<organism evidence="2 3">
    <name type="scientific">Azospirillum brasilense</name>
    <dbReference type="NCBI Taxonomy" id="192"/>
    <lineage>
        <taxon>Bacteria</taxon>
        <taxon>Pseudomonadati</taxon>
        <taxon>Pseudomonadota</taxon>
        <taxon>Alphaproteobacteria</taxon>
        <taxon>Rhodospirillales</taxon>
        <taxon>Azospirillaceae</taxon>
        <taxon>Azospirillum</taxon>
    </lineage>
</organism>
<gene>
    <name evidence="2" type="ORF">FBZ83_103335</name>
</gene>
<protein>
    <submittedName>
        <fullName evidence="2">Cellulose biosynthesis protein BcsQ</fullName>
    </submittedName>
</protein>
<dbReference type="InterPro" id="IPR050678">
    <property type="entry name" value="DNA_Partitioning_ATPase"/>
</dbReference>